<name>A0A542YQY5_9MICO</name>
<accession>A0A542YQY5</accession>
<evidence type="ECO:0000259" key="6">
    <source>
        <dbReference type="Pfam" id="PF18029"/>
    </source>
</evidence>
<dbReference type="Gene3D" id="3.30.1360.20">
    <property type="entry name" value="Transcriptional coactivator/pterin dehydratase"/>
    <property type="match status" value="1"/>
</dbReference>
<proteinExistence type="inferred from homology"/>
<dbReference type="EC" id="4.2.1.96" evidence="3"/>
<dbReference type="Pfam" id="PF01329">
    <property type="entry name" value="Pterin_4a"/>
    <property type="match status" value="1"/>
</dbReference>
<sequence>MSTPTDPVTPYDATHAEGLQDWRYGLGALLARFETGDFATGAALVQSIAEVADELNHHPDVDLRYPYVLVRTTSHDVGTVTSRDLELARRISALAAEVGAPPSPHEVSSLEVGIDTVDEDAIRPFWAAVLGYETTDDGDLVDPTGQRPAIWFQEMDPPRTDRNRIHFDLTVPHDVAEERLAAALAAGGRLVSDDRAPAFWVLADAEGNEVCICTWQNRPSSGGPSAGSGQG</sequence>
<dbReference type="Gene3D" id="3.10.180.10">
    <property type="entry name" value="2,3-Dihydroxybiphenyl 1,2-Dioxygenase, domain 1"/>
    <property type="match status" value="1"/>
</dbReference>
<evidence type="ECO:0000313" key="8">
    <source>
        <dbReference type="Proteomes" id="UP000319516"/>
    </source>
</evidence>
<evidence type="ECO:0000256" key="1">
    <source>
        <dbReference type="ARBA" id="ARBA00001554"/>
    </source>
</evidence>
<dbReference type="Pfam" id="PF18029">
    <property type="entry name" value="Glyoxalase_6"/>
    <property type="match status" value="1"/>
</dbReference>
<evidence type="ECO:0000256" key="5">
    <source>
        <dbReference type="ARBA" id="ARBA00023239"/>
    </source>
</evidence>
<dbReference type="Proteomes" id="UP000319516">
    <property type="component" value="Unassembled WGS sequence"/>
</dbReference>
<evidence type="ECO:0000256" key="4">
    <source>
        <dbReference type="ARBA" id="ARBA00021735"/>
    </source>
</evidence>
<dbReference type="SUPFAM" id="SSF54593">
    <property type="entry name" value="Glyoxalase/Bleomycin resistance protein/Dihydroxybiphenyl dioxygenase"/>
    <property type="match status" value="1"/>
</dbReference>
<dbReference type="InterPro" id="IPR041581">
    <property type="entry name" value="Glyoxalase_6"/>
</dbReference>
<dbReference type="GO" id="GO:0006729">
    <property type="term" value="P:tetrahydrobiopterin biosynthetic process"/>
    <property type="evidence" value="ECO:0007669"/>
    <property type="project" value="InterPro"/>
</dbReference>
<keyword evidence="5" id="KW-0456">Lyase</keyword>
<comment type="similarity">
    <text evidence="2">Belongs to the pterin-4-alpha-carbinolamine dehydratase family.</text>
</comment>
<evidence type="ECO:0000256" key="2">
    <source>
        <dbReference type="ARBA" id="ARBA00006472"/>
    </source>
</evidence>
<gene>
    <name evidence="7" type="ORF">FB467_1616</name>
</gene>
<dbReference type="AlphaFoldDB" id="A0A542YQY5"/>
<keyword evidence="8" id="KW-1185">Reference proteome</keyword>
<dbReference type="OrthoDB" id="15077at2"/>
<reference evidence="7 8" key="1">
    <citation type="submission" date="2019-06" db="EMBL/GenBank/DDBJ databases">
        <title>Sequencing the genomes of 1000 actinobacteria strains.</title>
        <authorList>
            <person name="Klenk H.-P."/>
        </authorList>
    </citation>
    <scope>NUCLEOTIDE SEQUENCE [LARGE SCALE GENOMIC DNA]</scope>
    <source>
        <strain evidence="7 8">DSM 12335</strain>
    </source>
</reference>
<feature type="domain" description="Glyoxalase-like" evidence="6">
    <location>
        <begin position="112"/>
        <end position="213"/>
    </location>
</feature>
<evidence type="ECO:0000256" key="3">
    <source>
        <dbReference type="ARBA" id="ARBA00013252"/>
    </source>
</evidence>
<dbReference type="InterPro" id="IPR029068">
    <property type="entry name" value="Glyas_Bleomycin-R_OHBP_Dase"/>
</dbReference>
<dbReference type="InterPro" id="IPR036428">
    <property type="entry name" value="PCD_sf"/>
</dbReference>
<comment type="catalytic activity">
    <reaction evidence="1">
        <text>(4aS,6R)-4a-hydroxy-L-erythro-5,6,7,8-tetrahydrobiopterin = (6R)-L-erythro-6,7-dihydrobiopterin + H2O</text>
        <dbReference type="Rhea" id="RHEA:11920"/>
        <dbReference type="ChEBI" id="CHEBI:15377"/>
        <dbReference type="ChEBI" id="CHEBI:15642"/>
        <dbReference type="ChEBI" id="CHEBI:43120"/>
        <dbReference type="EC" id="4.2.1.96"/>
    </reaction>
</comment>
<dbReference type="CDD" id="cd00488">
    <property type="entry name" value="PCD_DCoH"/>
    <property type="match status" value="1"/>
</dbReference>
<comment type="caution">
    <text evidence="7">The sequence shown here is derived from an EMBL/GenBank/DDBJ whole genome shotgun (WGS) entry which is preliminary data.</text>
</comment>
<protein>
    <recommendedName>
        <fullName evidence="4">Putative pterin-4-alpha-carbinolamine dehydratase</fullName>
        <ecNumber evidence="3">4.2.1.96</ecNumber>
    </recommendedName>
</protein>
<dbReference type="PANTHER" id="PTHR35908">
    <property type="entry name" value="HYPOTHETICAL FUSION PROTEIN"/>
    <property type="match status" value="1"/>
</dbReference>
<dbReference type="RefSeq" id="WP_141784632.1">
    <property type="nucleotide sequence ID" value="NZ_BAAAIK010000002.1"/>
</dbReference>
<organism evidence="7 8">
    <name type="scientific">Ornithinicoccus hortensis</name>
    <dbReference type="NCBI Taxonomy" id="82346"/>
    <lineage>
        <taxon>Bacteria</taxon>
        <taxon>Bacillati</taxon>
        <taxon>Actinomycetota</taxon>
        <taxon>Actinomycetes</taxon>
        <taxon>Micrococcales</taxon>
        <taxon>Intrasporangiaceae</taxon>
        <taxon>Ornithinicoccus</taxon>
    </lineage>
</organism>
<dbReference type="EMBL" id="VFOP01000001">
    <property type="protein sequence ID" value="TQL50505.1"/>
    <property type="molecule type" value="Genomic_DNA"/>
</dbReference>
<dbReference type="PANTHER" id="PTHR35908:SF1">
    <property type="entry name" value="CONSERVED PROTEIN"/>
    <property type="match status" value="1"/>
</dbReference>
<dbReference type="InterPro" id="IPR001533">
    <property type="entry name" value="Pterin_deHydtase"/>
</dbReference>
<evidence type="ECO:0000313" key="7">
    <source>
        <dbReference type="EMBL" id="TQL50505.1"/>
    </source>
</evidence>
<dbReference type="SUPFAM" id="SSF55248">
    <property type="entry name" value="PCD-like"/>
    <property type="match status" value="1"/>
</dbReference>
<dbReference type="GO" id="GO:0008124">
    <property type="term" value="F:4-alpha-hydroxytetrahydrobiopterin dehydratase activity"/>
    <property type="evidence" value="ECO:0007669"/>
    <property type="project" value="UniProtKB-EC"/>
</dbReference>